<dbReference type="Gene3D" id="3.40.367.20">
    <property type="match status" value="1"/>
</dbReference>
<comment type="caution">
    <text evidence="4">The sequence shown here is derived from an EMBL/GenBank/DDBJ whole genome shotgun (WGS) entry which is preliminary data.</text>
</comment>
<gene>
    <name evidence="4" type="primary">glk</name>
    <name evidence="4" type="ORF">OEG84_12575</name>
</gene>
<evidence type="ECO:0000313" key="4">
    <source>
        <dbReference type="EMBL" id="MCY0148526.1"/>
    </source>
</evidence>
<dbReference type="GO" id="GO:0004340">
    <property type="term" value="F:glucokinase activity"/>
    <property type="evidence" value="ECO:0007669"/>
    <property type="project" value="UniProtKB-EC"/>
</dbReference>
<dbReference type="InterPro" id="IPR043129">
    <property type="entry name" value="ATPase_NBD"/>
</dbReference>
<organism evidence="4 5">
    <name type="scientific">Hoeflea algicola</name>
    <dbReference type="NCBI Taxonomy" id="2983763"/>
    <lineage>
        <taxon>Bacteria</taxon>
        <taxon>Pseudomonadati</taxon>
        <taxon>Pseudomonadota</taxon>
        <taxon>Alphaproteobacteria</taxon>
        <taxon>Hyphomicrobiales</taxon>
        <taxon>Rhizobiaceae</taxon>
        <taxon>Hoeflea</taxon>
    </lineage>
</organism>
<keyword evidence="2" id="KW-0418">Kinase</keyword>
<accession>A0ABT3Z9R5</accession>
<dbReference type="EMBL" id="JAOVZR010000001">
    <property type="protein sequence ID" value="MCY0148526.1"/>
    <property type="molecule type" value="Genomic_DNA"/>
</dbReference>
<dbReference type="InterPro" id="IPR003836">
    <property type="entry name" value="Glucokinase"/>
</dbReference>
<dbReference type="SUPFAM" id="SSF53067">
    <property type="entry name" value="Actin-like ATPase domain"/>
    <property type="match status" value="1"/>
</dbReference>
<evidence type="ECO:0000256" key="3">
    <source>
        <dbReference type="RuleBase" id="RU004046"/>
    </source>
</evidence>
<dbReference type="NCBIfam" id="TIGR00749">
    <property type="entry name" value="glk"/>
    <property type="match status" value="1"/>
</dbReference>
<comment type="similarity">
    <text evidence="3">Belongs to the bacterial glucokinase family.</text>
</comment>
<name>A0ABT3Z9R5_9HYPH</name>
<evidence type="ECO:0000256" key="1">
    <source>
        <dbReference type="ARBA" id="ARBA00022679"/>
    </source>
</evidence>
<dbReference type="CDD" id="cd24008">
    <property type="entry name" value="ASKHA_NBD_GLK"/>
    <property type="match status" value="1"/>
</dbReference>
<keyword evidence="5" id="KW-1185">Reference proteome</keyword>
<dbReference type="Proteomes" id="UP001073227">
    <property type="component" value="Unassembled WGS sequence"/>
</dbReference>
<keyword evidence="1 4" id="KW-0808">Transferase</keyword>
<dbReference type="PANTHER" id="PTHR47690">
    <property type="entry name" value="GLUCOKINASE"/>
    <property type="match status" value="1"/>
</dbReference>
<protein>
    <submittedName>
        <fullName evidence="4">Glucokinase</fullName>
        <ecNumber evidence="4">2.7.1.2</ecNumber>
    </submittedName>
</protein>
<reference evidence="4" key="1">
    <citation type="submission" date="2022-10" db="EMBL/GenBank/DDBJ databases">
        <title>Hoeflea sp. G2-23, isolated from marine algae.</title>
        <authorList>
            <person name="Kristyanto S."/>
            <person name="Kim J.M."/>
            <person name="Jeon C.O."/>
        </authorList>
    </citation>
    <scope>NUCLEOTIDE SEQUENCE</scope>
    <source>
        <strain evidence="4">G2-23</strain>
    </source>
</reference>
<dbReference type="EC" id="2.7.1.2" evidence="4"/>
<sequence>MSDVPYLVADIGGTHARFALADPYQGVGRPVVLKCADYNGIVEAVEHGRALLNSEPVQGACFGVAAPVTGDAISMTNSSWSFSARGLRSALGLESLYIVNDFAAQSMGLSHVDEASLRQIGNGSRVNNEPIALIGPGTGLGVSCIVSSSSTPIVLAGEGGYVSLPVQDEREIAIWQVLRRRYSRVSAERVLCGSGLVELYLVLCELDGQQPGLADPPQVVKEARSDKTGLAREAVEIFMALLGDTAGNVALTMGARGGVFLSGALLDSISSMLEDSRFRARFDNKGRGETFVREIATTLVLDPFAALGGCLQIIIANQNPVQLTEIGYVAS</sequence>
<dbReference type="RefSeq" id="WP_267654085.1">
    <property type="nucleotide sequence ID" value="NZ_JAOVZR010000001.1"/>
</dbReference>
<evidence type="ECO:0000313" key="5">
    <source>
        <dbReference type="Proteomes" id="UP001073227"/>
    </source>
</evidence>
<proteinExistence type="inferred from homology"/>
<evidence type="ECO:0000256" key="2">
    <source>
        <dbReference type="ARBA" id="ARBA00022777"/>
    </source>
</evidence>
<dbReference type="Gene3D" id="3.30.420.40">
    <property type="match status" value="1"/>
</dbReference>
<dbReference type="Pfam" id="PF02685">
    <property type="entry name" value="Glucokinase"/>
    <property type="match status" value="1"/>
</dbReference>
<dbReference type="InterPro" id="IPR050201">
    <property type="entry name" value="Bacterial_glucokinase"/>
</dbReference>
<dbReference type="PANTHER" id="PTHR47690:SF1">
    <property type="entry name" value="GLUCOKINASE"/>
    <property type="match status" value="1"/>
</dbReference>